<protein>
    <recommendedName>
        <fullName evidence="2">Pyridoxal phosphate homeostasis protein</fullName>
        <shortName evidence="2">PLP homeostasis protein</shortName>
    </recommendedName>
</protein>
<feature type="coiled-coil region" evidence="5">
    <location>
        <begin position="162"/>
        <end position="189"/>
    </location>
</feature>
<dbReference type="HAMAP" id="MF_02087">
    <property type="entry name" value="PLP_homeostasis"/>
    <property type="match status" value="1"/>
</dbReference>
<sequence>MLEKNLEVIQETVSKACASVNRSPKEVTLIGVTKSVTSNQARLLVQQGVTNLAENRVDSMLEKQAQLVDIPEITWHLIGTLQRRKVKDIVNQIDYFHALDNIKLAKEIQKRADHCIACFVQVNVSGEESKHGLNPPEVLEFVKELQSMDRIKVVGLMTMAPIDATEEELLQYFTQLKDLQQQVKDLELSSAPCLELSMGMSQDYPIAIKAGATCVRIGRAFFKE</sequence>
<feature type="domain" description="Alanine racemase N-terminal" evidence="6">
    <location>
        <begin position="39"/>
        <end position="222"/>
    </location>
</feature>
<evidence type="ECO:0000256" key="4">
    <source>
        <dbReference type="RuleBase" id="RU004514"/>
    </source>
</evidence>
<evidence type="ECO:0000256" key="1">
    <source>
        <dbReference type="ARBA" id="ARBA00022898"/>
    </source>
</evidence>
<keyword evidence="1 2" id="KW-0663">Pyridoxal phosphate</keyword>
<dbReference type="InterPro" id="IPR001608">
    <property type="entry name" value="Ala_racemase_N"/>
</dbReference>
<comment type="cofactor">
    <cofactor evidence="3">
        <name>pyridoxal 5'-phosphate</name>
        <dbReference type="ChEBI" id="CHEBI:597326"/>
    </cofactor>
</comment>
<name>A0A429Z6X6_9ENTE</name>
<dbReference type="PANTHER" id="PTHR10146:SF14">
    <property type="entry name" value="PYRIDOXAL PHOSPHATE HOMEOSTASIS PROTEIN"/>
    <property type="match status" value="1"/>
</dbReference>
<gene>
    <name evidence="7" type="ORF">C7P63_06795</name>
</gene>
<dbReference type="InterPro" id="IPR011078">
    <property type="entry name" value="PyrdxlP_homeostasis"/>
</dbReference>
<reference evidence="7 8" key="1">
    <citation type="submission" date="2018-03" db="EMBL/GenBank/DDBJ databases">
        <authorList>
            <person name="Gulvik C.A."/>
        </authorList>
    </citation>
    <scope>NUCLEOTIDE SEQUENCE [LARGE SCALE GENOMIC DNA]</scope>
    <source>
        <strain evidence="7 8">JCM 31581</strain>
    </source>
</reference>
<accession>A0A429Z6X6</accession>
<dbReference type="Pfam" id="PF01168">
    <property type="entry name" value="Ala_racemase_N"/>
    <property type="match status" value="1"/>
</dbReference>
<dbReference type="RefSeq" id="WP_125943403.1">
    <property type="nucleotide sequence ID" value="NZ_PXZH01000002.1"/>
</dbReference>
<keyword evidence="5" id="KW-0175">Coiled coil</keyword>
<feature type="modified residue" description="N6-(pyridoxal phosphate)lysine" evidence="2 3">
    <location>
        <position position="34"/>
    </location>
</feature>
<dbReference type="CDD" id="cd00635">
    <property type="entry name" value="PLPDE_III_YBL036c_like"/>
    <property type="match status" value="1"/>
</dbReference>
<comment type="caution">
    <text evidence="7">The sequence shown here is derived from an EMBL/GenBank/DDBJ whole genome shotgun (WGS) entry which is preliminary data.</text>
</comment>
<dbReference type="OrthoDB" id="9804072at2"/>
<evidence type="ECO:0000313" key="8">
    <source>
        <dbReference type="Proteomes" id="UP000277864"/>
    </source>
</evidence>
<evidence type="ECO:0000256" key="5">
    <source>
        <dbReference type="SAM" id="Coils"/>
    </source>
</evidence>
<comment type="function">
    <text evidence="2">Pyridoxal 5'-phosphate (PLP)-binding protein, which is involved in PLP homeostasis.</text>
</comment>
<dbReference type="Proteomes" id="UP000277864">
    <property type="component" value="Unassembled WGS sequence"/>
</dbReference>
<evidence type="ECO:0000259" key="6">
    <source>
        <dbReference type="Pfam" id="PF01168"/>
    </source>
</evidence>
<dbReference type="SUPFAM" id="SSF51419">
    <property type="entry name" value="PLP-binding barrel"/>
    <property type="match status" value="1"/>
</dbReference>
<proteinExistence type="inferred from homology"/>
<dbReference type="Gene3D" id="3.20.20.10">
    <property type="entry name" value="Alanine racemase"/>
    <property type="match status" value="1"/>
</dbReference>
<dbReference type="EMBL" id="PXZH01000002">
    <property type="protein sequence ID" value="RST89469.1"/>
    <property type="molecule type" value="Genomic_DNA"/>
</dbReference>
<dbReference type="PIRSF" id="PIRSF004848">
    <property type="entry name" value="YBL036c_PLPDEIII"/>
    <property type="match status" value="1"/>
</dbReference>
<dbReference type="InterPro" id="IPR029066">
    <property type="entry name" value="PLP-binding_barrel"/>
</dbReference>
<organism evidence="7 8">
    <name type="scientific">Vagococcus humatus</name>
    <dbReference type="NCBI Taxonomy" id="1889241"/>
    <lineage>
        <taxon>Bacteria</taxon>
        <taxon>Bacillati</taxon>
        <taxon>Bacillota</taxon>
        <taxon>Bacilli</taxon>
        <taxon>Lactobacillales</taxon>
        <taxon>Enterococcaceae</taxon>
        <taxon>Vagococcus</taxon>
    </lineage>
</organism>
<evidence type="ECO:0000313" key="7">
    <source>
        <dbReference type="EMBL" id="RST89469.1"/>
    </source>
</evidence>
<dbReference type="PANTHER" id="PTHR10146">
    <property type="entry name" value="PROLINE SYNTHETASE CO-TRANSCRIBED BACTERIAL HOMOLOG PROTEIN"/>
    <property type="match status" value="1"/>
</dbReference>
<comment type="similarity">
    <text evidence="2 4">Belongs to the pyridoxal phosphate-binding protein YggS/PROSC family.</text>
</comment>
<evidence type="ECO:0000256" key="3">
    <source>
        <dbReference type="PIRSR" id="PIRSR004848-1"/>
    </source>
</evidence>
<dbReference type="NCBIfam" id="TIGR00044">
    <property type="entry name" value="YggS family pyridoxal phosphate-dependent enzyme"/>
    <property type="match status" value="1"/>
</dbReference>
<evidence type="ECO:0000256" key="2">
    <source>
        <dbReference type="HAMAP-Rule" id="MF_02087"/>
    </source>
</evidence>
<dbReference type="AlphaFoldDB" id="A0A429Z6X6"/>
<dbReference type="GO" id="GO:0030170">
    <property type="term" value="F:pyridoxal phosphate binding"/>
    <property type="evidence" value="ECO:0007669"/>
    <property type="project" value="UniProtKB-UniRule"/>
</dbReference>
<keyword evidence="8" id="KW-1185">Reference proteome</keyword>